<dbReference type="EMBL" id="JARIHO010000056">
    <property type="protein sequence ID" value="KAJ7318825.1"/>
    <property type="molecule type" value="Genomic_DNA"/>
</dbReference>
<proteinExistence type="predicted"/>
<evidence type="ECO:0008006" key="3">
    <source>
        <dbReference type="Google" id="ProtNLM"/>
    </source>
</evidence>
<accession>A0AAD7EF09</accession>
<gene>
    <name evidence="1" type="ORF">DFH08DRAFT_1036175</name>
</gene>
<comment type="caution">
    <text evidence="1">The sequence shown here is derived from an EMBL/GenBank/DDBJ whole genome shotgun (WGS) entry which is preliminary data.</text>
</comment>
<evidence type="ECO:0000313" key="2">
    <source>
        <dbReference type="Proteomes" id="UP001218218"/>
    </source>
</evidence>
<dbReference type="AlphaFoldDB" id="A0AAD7EF09"/>
<protein>
    <recommendedName>
        <fullName evidence="3">F-box domain-containing protein</fullName>
    </recommendedName>
</protein>
<feature type="non-terminal residue" evidence="1">
    <location>
        <position position="1"/>
    </location>
</feature>
<reference evidence="1" key="1">
    <citation type="submission" date="2023-03" db="EMBL/GenBank/DDBJ databases">
        <title>Massive genome expansion in bonnet fungi (Mycena s.s.) driven by repeated elements and novel gene families across ecological guilds.</title>
        <authorList>
            <consortium name="Lawrence Berkeley National Laboratory"/>
            <person name="Harder C.B."/>
            <person name="Miyauchi S."/>
            <person name="Viragh M."/>
            <person name="Kuo A."/>
            <person name="Thoen E."/>
            <person name="Andreopoulos B."/>
            <person name="Lu D."/>
            <person name="Skrede I."/>
            <person name="Drula E."/>
            <person name="Henrissat B."/>
            <person name="Morin E."/>
            <person name="Kohler A."/>
            <person name="Barry K."/>
            <person name="LaButti K."/>
            <person name="Morin E."/>
            <person name="Salamov A."/>
            <person name="Lipzen A."/>
            <person name="Mereny Z."/>
            <person name="Hegedus B."/>
            <person name="Baldrian P."/>
            <person name="Stursova M."/>
            <person name="Weitz H."/>
            <person name="Taylor A."/>
            <person name="Grigoriev I.V."/>
            <person name="Nagy L.G."/>
            <person name="Martin F."/>
            <person name="Kauserud H."/>
        </authorList>
    </citation>
    <scope>NUCLEOTIDE SEQUENCE</scope>
    <source>
        <strain evidence="1">CBHHK002</strain>
    </source>
</reference>
<name>A0AAD7EF09_9AGAR</name>
<organism evidence="1 2">
    <name type="scientific">Mycena albidolilacea</name>
    <dbReference type="NCBI Taxonomy" id="1033008"/>
    <lineage>
        <taxon>Eukaryota</taxon>
        <taxon>Fungi</taxon>
        <taxon>Dikarya</taxon>
        <taxon>Basidiomycota</taxon>
        <taxon>Agaricomycotina</taxon>
        <taxon>Agaricomycetes</taxon>
        <taxon>Agaricomycetidae</taxon>
        <taxon>Agaricales</taxon>
        <taxon>Marasmiineae</taxon>
        <taxon>Mycenaceae</taxon>
        <taxon>Mycena</taxon>
    </lineage>
</organism>
<dbReference type="Proteomes" id="UP001218218">
    <property type="component" value="Unassembled WGS sequence"/>
</dbReference>
<feature type="non-terminal residue" evidence="1">
    <location>
        <position position="296"/>
    </location>
</feature>
<sequence>LHLDDEIADLQRAIDKLTEERGGLSAYVEAHRALISPVSRLPLDIIQEIFIACLPVHRNPVMSTTEAPVLLRRICSAWRRCFSLHPRLWARLHVVEPSLPWLDSGHYAYSQLLSEFDQKVAQRLEVTKMWLGRSGQCPLDISLYSPSGGPFQAPPKEGYSANTQFLRALILFAARWHDIHFTIPPSSLLEIISDLNIDMPWLEKVSFRHHCSHDDPHPNHNLDTMTCGSFKMLQGARISSFSGSMFTLERFQISWNQLTHLTIVGPPWNGLLELTSDLALRVISGCPALQSCRLMI</sequence>
<keyword evidence="2" id="KW-1185">Reference proteome</keyword>
<evidence type="ECO:0000313" key="1">
    <source>
        <dbReference type="EMBL" id="KAJ7318825.1"/>
    </source>
</evidence>